<evidence type="ECO:0000256" key="3">
    <source>
        <dbReference type="ARBA" id="ARBA00022525"/>
    </source>
</evidence>
<feature type="chain" id="PRO_5002061462" description="Transthyretin-like family protein" evidence="5">
    <location>
        <begin position="17"/>
        <end position="99"/>
    </location>
</feature>
<dbReference type="InterPro" id="IPR038479">
    <property type="entry name" value="Transthyretin-like_sf"/>
</dbReference>
<proteinExistence type="inferred from homology"/>
<evidence type="ECO:0000313" key="6">
    <source>
        <dbReference type="EMBL" id="KHJ92889.1"/>
    </source>
</evidence>
<name>A0A0B1T6L7_OESDE</name>
<dbReference type="OrthoDB" id="5846918at2759"/>
<organism evidence="6 7">
    <name type="scientific">Oesophagostomum dentatum</name>
    <name type="common">Nodular worm</name>
    <dbReference type="NCBI Taxonomy" id="61180"/>
    <lineage>
        <taxon>Eukaryota</taxon>
        <taxon>Metazoa</taxon>
        <taxon>Ecdysozoa</taxon>
        <taxon>Nematoda</taxon>
        <taxon>Chromadorea</taxon>
        <taxon>Rhabditida</taxon>
        <taxon>Rhabditina</taxon>
        <taxon>Rhabditomorpha</taxon>
        <taxon>Strongyloidea</taxon>
        <taxon>Strongylidae</taxon>
        <taxon>Oesophagostomum</taxon>
    </lineage>
</organism>
<evidence type="ECO:0008006" key="8">
    <source>
        <dbReference type="Google" id="ProtNLM"/>
    </source>
</evidence>
<dbReference type="SUPFAM" id="SSF49562">
    <property type="entry name" value="C2 domain (Calcium/lipid-binding domain, CaLB)"/>
    <property type="match status" value="1"/>
</dbReference>
<protein>
    <recommendedName>
        <fullName evidence="8">Transthyretin-like family protein</fullName>
    </recommendedName>
</protein>
<feature type="signal peptide" evidence="5">
    <location>
        <begin position="1"/>
        <end position="16"/>
    </location>
</feature>
<dbReference type="Proteomes" id="UP000053660">
    <property type="component" value="Unassembled WGS sequence"/>
</dbReference>
<sequence length="99" mass="11359">MSRIILFATVFTAVLAKLQNVTIIIGEITCDGDEYLDNMKMQVWDKDIFTDDLLGEVYFNVTHPPQNISVVATEDEFFTMSPYIIFQNTCNGVRSHEFQ</sequence>
<dbReference type="Pfam" id="PF01060">
    <property type="entry name" value="TTR-52"/>
    <property type="match status" value="1"/>
</dbReference>
<reference evidence="6 7" key="1">
    <citation type="submission" date="2014-03" db="EMBL/GenBank/DDBJ databases">
        <title>Draft genome of the hookworm Oesophagostomum dentatum.</title>
        <authorList>
            <person name="Mitreva M."/>
        </authorList>
    </citation>
    <scope>NUCLEOTIDE SEQUENCE [LARGE SCALE GENOMIC DNA]</scope>
    <source>
        <strain evidence="6 7">OD-Hann</strain>
    </source>
</reference>
<evidence type="ECO:0000256" key="1">
    <source>
        <dbReference type="ARBA" id="ARBA00004613"/>
    </source>
</evidence>
<dbReference type="AlphaFoldDB" id="A0A0B1T6L7"/>
<accession>A0A0B1T6L7</accession>
<evidence type="ECO:0000256" key="2">
    <source>
        <dbReference type="ARBA" id="ARBA00010112"/>
    </source>
</evidence>
<dbReference type="GO" id="GO:0009986">
    <property type="term" value="C:cell surface"/>
    <property type="evidence" value="ECO:0007669"/>
    <property type="project" value="InterPro"/>
</dbReference>
<dbReference type="GO" id="GO:0005576">
    <property type="term" value="C:extracellular region"/>
    <property type="evidence" value="ECO:0007669"/>
    <property type="project" value="UniProtKB-SubCell"/>
</dbReference>
<gene>
    <name evidence="6" type="ORF">OESDEN_07211</name>
</gene>
<dbReference type="InterPro" id="IPR001534">
    <property type="entry name" value="Transthyretin-like"/>
</dbReference>
<dbReference type="Gene3D" id="2.60.40.3330">
    <property type="match status" value="1"/>
</dbReference>
<evidence type="ECO:0000256" key="4">
    <source>
        <dbReference type="ARBA" id="ARBA00022729"/>
    </source>
</evidence>
<keyword evidence="3" id="KW-0964">Secreted</keyword>
<comment type="subcellular location">
    <subcellularLocation>
        <location evidence="1">Secreted</location>
    </subcellularLocation>
</comment>
<evidence type="ECO:0000313" key="7">
    <source>
        <dbReference type="Proteomes" id="UP000053660"/>
    </source>
</evidence>
<keyword evidence="4 5" id="KW-0732">Signal</keyword>
<comment type="similarity">
    <text evidence="2">Belongs to the nematode transthyretin-like family.</text>
</comment>
<dbReference type="InterPro" id="IPR035892">
    <property type="entry name" value="C2_domain_sf"/>
</dbReference>
<keyword evidence="7" id="KW-1185">Reference proteome</keyword>
<evidence type="ECO:0000256" key="5">
    <source>
        <dbReference type="SAM" id="SignalP"/>
    </source>
</evidence>
<dbReference type="EMBL" id="KN551070">
    <property type="protein sequence ID" value="KHJ92889.1"/>
    <property type="molecule type" value="Genomic_DNA"/>
</dbReference>